<sequence>MHNHSTGPSCRADNDFPRLFPSPNPRAAPCGPDSHPMAPHTIARCREDYDSDSIPDANPNYLVVEEERCLHVCAKGSKNAMPPVLQPRDEVIDIWCYLKVGDIAQALNLCHGPPHGNANTGPSHVTTATDAVQTSAGCFFGSTLLMVPPVVLPPVQPGGKDEPGYLGTAPVDPSDVAPLSTGTGDFRIWQGLPNSLATTMEVLYYWSFADTKDWASGLRNMHCEHLQRSGDKPHVCNVLAFHTFMVLGPANRRLLQHQWHMFFETGIVLFSIPALLVLDRQHHHPPHYSVVVQHGIAPASEDVAHLEAFTCSQCNMHNNVEDLGKAEWNEEPHNTASTMAADPSAIPTWSNLRHAPHRPNPAPAGS</sequence>
<evidence type="ECO:0000313" key="3">
    <source>
        <dbReference type="Proteomes" id="UP001221757"/>
    </source>
</evidence>
<evidence type="ECO:0000256" key="1">
    <source>
        <dbReference type="SAM" id="MobiDB-lite"/>
    </source>
</evidence>
<dbReference type="AlphaFoldDB" id="A0AAD7G2H1"/>
<gene>
    <name evidence="2" type="ORF">B0H17DRAFT_1147335</name>
</gene>
<reference evidence="2" key="1">
    <citation type="submission" date="2023-03" db="EMBL/GenBank/DDBJ databases">
        <title>Massive genome expansion in bonnet fungi (Mycena s.s.) driven by repeated elements and novel gene families across ecological guilds.</title>
        <authorList>
            <consortium name="Lawrence Berkeley National Laboratory"/>
            <person name="Harder C.B."/>
            <person name="Miyauchi S."/>
            <person name="Viragh M."/>
            <person name="Kuo A."/>
            <person name="Thoen E."/>
            <person name="Andreopoulos B."/>
            <person name="Lu D."/>
            <person name="Skrede I."/>
            <person name="Drula E."/>
            <person name="Henrissat B."/>
            <person name="Morin E."/>
            <person name="Kohler A."/>
            <person name="Barry K."/>
            <person name="LaButti K."/>
            <person name="Morin E."/>
            <person name="Salamov A."/>
            <person name="Lipzen A."/>
            <person name="Mereny Z."/>
            <person name="Hegedus B."/>
            <person name="Baldrian P."/>
            <person name="Stursova M."/>
            <person name="Weitz H."/>
            <person name="Taylor A."/>
            <person name="Grigoriev I.V."/>
            <person name="Nagy L.G."/>
            <person name="Martin F."/>
            <person name="Kauserud H."/>
        </authorList>
    </citation>
    <scope>NUCLEOTIDE SEQUENCE</scope>
    <source>
        <strain evidence="2">CBHHK067</strain>
    </source>
</reference>
<comment type="caution">
    <text evidence="2">The sequence shown here is derived from an EMBL/GenBank/DDBJ whole genome shotgun (WGS) entry which is preliminary data.</text>
</comment>
<keyword evidence="3" id="KW-1185">Reference proteome</keyword>
<dbReference type="EMBL" id="JARKIE010000345">
    <property type="protein sequence ID" value="KAJ7652593.1"/>
    <property type="molecule type" value="Genomic_DNA"/>
</dbReference>
<feature type="region of interest" description="Disordered" evidence="1">
    <location>
        <begin position="334"/>
        <end position="366"/>
    </location>
</feature>
<feature type="region of interest" description="Disordered" evidence="1">
    <location>
        <begin position="1"/>
        <end position="35"/>
    </location>
</feature>
<proteinExistence type="predicted"/>
<organism evidence="2 3">
    <name type="scientific">Mycena rosella</name>
    <name type="common">Pink bonnet</name>
    <name type="synonym">Agaricus rosellus</name>
    <dbReference type="NCBI Taxonomy" id="1033263"/>
    <lineage>
        <taxon>Eukaryota</taxon>
        <taxon>Fungi</taxon>
        <taxon>Dikarya</taxon>
        <taxon>Basidiomycota</taxon>
        <taxon>Agaricomycotina</taxon>
        <taxon>Agaricomycetes</taxon>
        <taxon>Agaricomycetidae</taxon>
        <taxon>Agaricales</taxon>
        <taxon>Marasmiineae</taxon>
        <taxon>Mycenaceae</taxon>
        <taxon>Mycena</taxon>
    </lineage>
</organism>
<protein>
    <submittedName>
        <fullName evidence="2">Uncharacterized protein</fullName>
    </submittedName>
</protein>
<name>A0AAD7G2H1_MYCRO</name>
<dbReference type="Proteomes" id="UP001221757">
    <property type="component" value="Unassembled WGS sequence"/>
</dbReference>
<accession>A0AAD7G2H1</accession>
<evidence type="ECO:0000313" key="2">
    <source>
        <dbReference type="EMBL" id="KAJ7652593.1"/>
    </source>
</evidence>